<dbReference type="AlphaFoldDB" id="A0A0R2JEB0"/>
<accession>A0A0R2JEB0</accession>
<proteinExistence type="predicted"/>
<protein>
    <recommendedName>
        <fullName evidence="3">IraD/Gp25-like domain-containing protein</fullName>
    </recommendedName>
</protein>
<reference evidence="1 2" key="1">
    <citation type="journal article" date="2015" name="Genome Announc.">
        <title>Expanding the biotechnology potential of lactobacilli through comparative genomics of 213 strains and associated genera.</title>
        <authorList>
            <person name="Sun Z."/>
            <person name="Harris H.M."/>
            <person name="McCann A."/>
            <person name="Guo C."/>
            <person name="Argimon S."/>
            <person name="Zhang W."/>
            <person name="Yang X."/>
            <person name="Jeffery I.B."/>
            <person name="Cooney J.C."/>
            <person name="Kagawa T.F."/>
            <person name="Liu W."/>
            <person name="Song Y."/>
            <person name="Salvetti E."/>
            <person name="Wrobel A."/>
            <person name="Rasinkangas P."/>
            <person name="Parkhill J."/>
            <person name="Rea M.C."/>
            <person name="O'Sullivan O."/>
            <person name="Ritari J."/>
            <person name="Douillard F.P."/>
            <person name="Paul Ross R."/>
            <person name="Yang R."/>
            <person name="Briner A.E."/>
            <person name="Felis G.E."/>
            <person name="de Vos W.M."/>
            <person name="Barrangou R."/>
            <person name="Klaenhammer T.R."/>
            <person name="Caufield P.W."/>
            <person name="Cui Y."/>
            <person name="Zhang H."/>
            <person name="O'Toole P.W."/>
        </authorList>
    </citation>
    <scope>NUCLEOTIDE SEQUENCE [LARGE SCALE GENOMIC DNA]</scope>
    <source>
        <strain evidence="1 2">DSM 20593</strain>
    </source>
</reference>
<dbReference type="Gene3D" id="3.10.450.40">
    <property type="match status" value="1"/>
</dbReference>
<dbReference type="RefSeq" id="WP_057753476.1">
    <property type="nucleotide sequence ID" value="NZ_JQBP01000001.1"/>
</dbReference>
<organism evidence="1 2">
    <name type="scientific">Weissella kandleri</name>
    <dbReference type="NCBI Taxonomy" id="1616"/>
    <lineage>
        <taxon>Bacteria</taxon>
        <taxon>Bacillati</taxon>
        <taxon>Bacillota</taxon>
        <taxon>Bacilli</taxon>
        <taxon>Lactobacillales</taxon>
        <taxon>Lactobacillaceae</taxon>
        <taxon>Weissella</taxon>
    </lineage>
</organism>
<dbReference type="STRING" id="1616.IV73_GL000183"/>
<sequence>MIDLKLTDDGGLDLETPIDDTEQIKQGIRILLETQLGEFIEDKEMGLDVENILGEPYNELVIRSAVQEALKQDKQINRFDSFQVSIERDHRSVFVNLKLYINKYEYEDMEVELGAK</sequence>
<evidence type="ECO:0008006" key="3">
    <source>
        <dbReference type="Google" id="ProtNLM"/>
    </source>
</evidence>
<dbReference type="Pfam" id="PF10934">
    <property type="entry name" value="Sheath_initiator"/>
    <property type="match status" value="1"/>
</dbReference>
<evidence type="ECO:0000313" key="1">
    <source>
        <dbReference type="EMBL" id="KRN75689.1"/>
    </source>
</evidence>
<dbReference type="PATRIC" id="fig|1616.3.peg.189"/>
<dbReference type="InterPro" id="IPR020288">
    <property type="entry name" value="Sheath_initiator"/>
</dbReference>
<gene>
    <name evidence="1" type="ORF">IV73_GL000183</name>
</gene>
<comment type="caution">
    <text evidence="1">The sequence shown here is derived from an EMBL/GenBank/DDBJ whole genome shotgun (WGS) entry which is preliminary data.</text>
</comment>
<dbReference type="SUPFAM" id="SSF160719">
    <property type="entry name" value="gpW/gp25-like"/>
    <property type="match status" value="1"/>
</dbReference>
<keyword evidence="2" id="KW-1185">Reference proteome</keyword>
<dbReference type="Proteomes" id="UP000051655">
    <property type="component" value="Unassembled WGS sequence"/>
</dbReference>
<dbReference type="OrthoDB" id="2149405at2"/>
<dbReference type="EMBL" id="JQBP01000001">
    <property type="protein sequence ID" value="KRN75689.1"/>
    <property type="molecule type" value="Genomic_DNA"/>
</dbReference>
<evidence type="ECO:0000313" key="2">
    <source>
        <dbReference type="Proteomes" id="UP000051655"/>
    </source>
</evidence>
<name>A0A0R2JEB0_9LACO</name>